<name>A0AAE2BNW5_9LAMI</name>
<evidence type="ECO:0000313" key="2">
    <source>
        <dbReference type="EMBL" id="KAK4392391.1"/>
    </source>
</evidence>
<dbReference type="Gene3D" id="3.10.10.10">
    <property type="entry name" value="HIV Type 1 Reverse Transcriptase, subunit A, domain 1"/>
    <property type="match status" value="1"/>
</dbReference>
<dbReference type="Gene3D" id="3.30.70.270">
    <property type="match status" value="1"/>
</dbReference>
<dbReference type="Proteomes" id="UP001289374">
    <property type="component" value="Unassembled WGS sequence"/>
</dbReference>
<reference evidence="2" key="2">
    <citation type="journal article" date="2024" name="Plant">
        <title>Genomic evolution and insights into agronomic trait innovations of Sesamum species.</title>
        <authorList>
            <person name="Miao H."/>
            <person name="Wang L."/>
            <person name="Qu L."/>
            <person name="Liu H."/>
            <person name="Sun Y."/>
            <person name="Le M."/>
            <person name="Wang Q."/>
            <person name="Wei S."/>
            <person name="Zheng Y."/>
            <person name="Lin W."/>
            <person name="Duan Y."/>
            <person name="Cao H."/>
            <person name="Xiong S."/>
            <person name="Wang X."/>
            <person name="Wei L."/>
            <person name="Li C."/>
            <person name="Ma Q."/>
            <person name="Ju M."/>
            <person name="Zhao R."/>
            <person name="Li G."/>
            <person name="Mu C."/>
            <person name="Tian Q."/>
            <person name="Mei H."/>
            <person name="Zhang T."/>
            <person name="Gao T."/>
            <person name="Zhang H."/>
        </authorList>
    </citation>
    <scope>NUCLEOTIDE SEQUENCE</scope>
    <source>
        <strain evidence="2">K16</strain>
    </source>
</reference>
<sequence length="127" mass="14721">MAPNETTNNLDAKHAEGRELRMEPSDHKEIQHINGDLSKTNRIGTPMTEWSEKEMIMFLRKNVDVFAWSRSDFQGISLEGYHQIFMAEEGQEKISSVTEKGVYYYRIMPFGLKNGGATYQRLINKIF</sequence>
<reference evidence="2" key="1">
    <citation type="submission" date="2020-06" db="EMBL/GenBank/DDBJ databases">
        <authorList>
            <person name="Li T."/>
            <person name="Hu X."/>
            <person name="Zhang T."/>
            <person name="Song X."/>
            <person name="Zhang H."/>
            <person name="Dai N."/>
            <person name="Sheng W."/>
            <person name="Hou X."/>
            <person name="Wei L."/>
        </authorList>
    </citation>
    <scope>NUCLEOTIDE SEQUENCE</scope>
    <source>
        <strain evidence="2">K16</strain>
        <tissue evidence="2">Leaf</tissue>
    </source>
</reference>
<dbReference type="InterPro" id="IPR053134">
    <property type="entry name" value="RNA-dir_DNA_polymerase"/>
</dbReference>
<comment type="caution">
    <text evidence="2">The sequence shown here is derived from an EMBL/GenBank/DDBJ whole genome shotgun (WGS) entry which is preliminary data.</text>
</comment>
<dbReference type="InterPro" id="IPR043502">
    <property type="entry name" value="DNA/RNA_pol_sf"/>
</dbReference>
<accession>A0AAE2BNW5</accession>
<dbReference type="PANTHER" id="PTHR24559:SF444">
    <property type="entry name" value="REVERSE TRANSCRIPTASE DOMAIN-CONTAINING PROTEIN"/>
    <property type="match status" value="1"/>
</dbReference>
<dbReference type="EMBL" id="JACGWL010000011">
    <property type="protein sequence ID" value="KAK4392391.1"/>
    <property type="molecule type" value="Genomic_DNA"/>
</dbReference>
<feature type="region of interest" description="Disordered" evidence="1">
    <location>
        <begin position="1"/>
        <end position="27"/>
    </location>
</feature>
<dbReference type="AlphaFoldDB" id="A0AAE2BNW5"/>
<dbReference type="InterPro" id="IPR043128">
    <property type="entry name" value="Rev_trsase/Diguanyl_cyclase"/>
</dbReference>
<dbReference type="PANTHER" id="PTHR24559">
    <property type="entry name" value="TRANSPOSON TY3-I GAG-POL POLYPROTEIN"/>
    <property type="match status" value="1"/>
</dbReference>
<dbReference type="SUPFAM" id="SSF56672">
    <property type="entry name" value="DNA/RNA polymerases"/>
    <property type="match status" value="1"/>
</dbReference>
<evidence type="ECO:0000256" key="1">
    <source>
        <dbReference type="SAM" id="MobiDB-lite"/>
    </source>
</evidence>
<protein>
    <submittedName>
        <fullName evidence="2">Uncharacterized protein</fullName>
    </submittedName>
</protein>
<feature type="compositionally biased region" description="Basic and acidic residues" evidence="1">
    <location>
        <begin position="11"/>
        <end position="27"/>
    </location>
</feature>
<keyword evidence="3" id="KW-1185">Reference proteome</keyword>
<gene>
    <name evidence="2" type="ORF">Sango_2016900</name>
</gene>
<organism evidence="2 3">
    <name type="scientific">Sesamum angolense</name>
    <dbReference type="NCBI Taxonomy" id="2727404"/>
    <lineage>
        <taxon>Eukaryota</taxon>
        <taxon>Viridiplantae</taxon>
        <taxon>Streptophyta</taxon>
        <taxon>Embryophyta</taxon>
        <taxon>Tracheophyta</taxon>
        <taxon>Spermatophyta</taxon>
        <taxon>Magnoliopsida</taxon>
        <taxon>eudicotyledons</taxon>
        <taxon>Gunneridae</taxon>
        <taxon>Pentapetalae</taxon>
        <taxon>asterids</taxon>
        <taxon>lamiids</taxon>
        <taxon>Lamiales</taxon>
        <taxon>Pedaliaceae</taxon>
        <taxon>Sesamum</taxon>
    </lineage>
</organism>
<feature type="compositionally biased region" description="Polar residues" evidence="1">
    <location>
        <begin position="1"/>
        <end position="10"/>
    </location>
</feature>
<proteinExistence type="predicted"/>
<evidence type="ECO:0000313" key="3">
    <source>
        <dbReference type="Proteomes" id="UP001289374"/>
    </source>
</evidence>